<dbReference type="Pfam" id="PF00112">
    <property type="entry name" value="Peptidase_C1"/>
    <property type="match status" value="1"/>
</dbReference>
<dbReference type="InterPro" id="IPR000668">
    <property type="entry name" value="Peptidase_C1A_C"/>
</dbReference>
<dbReference type="EMBL" id="CP126980">
    <property type="protein sequence ID" value="WIM96432.1"/>
    <property type="molecule type" value="Genomic_DNA"/>
</dbReference>
<dbReference type="InterPro" id="IPR038765">
    <property type="entry name" value="Papain-like_cys_pep_sf"/>
</dbReference>
<evidence type="ECO:0000259" key="1">
    <source>
        <dbReference type="Pfam" id="PF00112"/>
    </source>
</evidence>
<name>A0ABY8WHR6_9ACTN</name>
<dbReference type="SUPFAM" id="SSF54001">
    <property type="entry name" value="Cysteine proteinases"/>
    <property type="match status" value="1"/>
</dbReference>
<organism evidence="2 3">
    <name type="scientific">Actinoplanes oblitus</name>
    <dbReference type="NCBI Taxonomy" id="3040509"/>
    <lineage>
        <taxon>Bacteria</taxon>
        <taxon>Bacillati</taxon>
        <taxon>Actinomycetota</taxon>
        <taxon>Actinomycetes</taxon>
        <taxon>Micromonosporales</taxon>
        <taxon>Micromonosporaceae</taxon>
        <taxon>Actinoplanes</taxon>
    </lineage>
</organism>
<proteinExistence type="predicted"/>
<dbReference type="InterPro" id="IPR025660">
    <property type="entry name" value="Pept_his_AS"/>
</dbReference>
<sequence>MVTLDHLTGSALSPIRALPRRICLADWIPGAVGDQGLYPLCTAAVVAGLGRYWANRTAGCSFEPSLLFNYRLSRRIAGKPDRNGSTVRHALAAWLSYGLVPEHRWPFTPDRVDVEPPAEVMVEGAALTAVTYGRLDGPEVTGETYLDQVRHAVARGLPTTIDFPLGASLLESLRSGVLTVPPDGEPVLGRHAVLVVGYDDDRGALRFRNNWGENWGDRGYGWMPYAFVRRGIARDSWVVLESPWQRPA</sequence>
<dbReference type="Gene3D" id="3.90.70.10">
    <property type="entry name" value="Cysteine proteinases"/>
    <property type="match status" value="1"/>
</dbReference>
<feature type="domain" description="Peptidase C1A papain C-terminal" evidence="1">
    <location>
        <begin position="83"/>
        <end position="224"/>
    </location>
</feature>
<dbReference type="PROSITE" id="PS00639">
    <property type="entry name" value="THIOL_PROTEASE_HIS"/>
    <property type="match status" value="1"/>
</dbReference>
<reference evidence="2 3" key="1">
    <citation type="submission" date="2023-06" db="EMBL/GenBank/DDBJ databases">
        <authorList>
            <person name="Yushchuk O."/>
            <person name="Binda E."/>
            <person name="Ruckert-Reed C."/>
            <person name="Fedorenko V."/>
            <person name="Kalinowski J."/>
            <person name="Marinelli F."/>
        </authorList>
    </citation>
    <scope>NUCLEOTIDE SEQUENCE [LARGE SCALE GENOMIC DNA]</scope>
    <source>
        <strain evidence="2 3">NRRL 3884</strain>
    </source>
</reference>
<evidence type="ECO:0000313" key="3">
    <source>
        <dbReference type="Proteomes" id="UP001240150"/>
    </source>
</evidence>
<keyword evidence="3" id="KW-1185">Reference proteome</keyword>
<dbReference type="Proteomes" id="UP001240150">
    <property type="component" value="Chromosome"/>
</dbReference>
<dbReference type="RefSeq" id="WP_284917714.1">
    <property type="nucleotide sequence ID" value="NZ_CP126980.1"/>
</dbReference>
<evidence type="ECO:0000313" key="2">
    <source>
        <dbReference type="EMBL" id="WIM96432.1"/>
    </source>
</evidence>
<accession>A0ABY8WHR6</accession>
<gene>
    <name evidence="2" type="ORF">ACTOB_008626</name>
</gene>
<protein>
    <submittedName>
        <fullName evidence="2">C1 family peptidase</fullName>
    </submittedName>
</protein>
<dbReference type="CDD" id="cd02619">
    <property type="entry name" value="Peptidase_C1"/>
    <property type="match status" value="1"/>
</dbReference>